<keyword evidence="13" id="KW-1185">Reference proteome</keyword>
<keyword evidence="9" id="KW-0676">Redox-active center</keyword>
<evidence type="ECO:0000313" key="13">
    <source>
        <dbReference type="Proteomes" id="UP000031524"/>
    </source>
</evidence>
<evidence type="ECO:0000256" key="10">
    <source>
        <dbReference type="SAM" id="Phobius"/>
    </source>
</evidence>
<evidence type="ECO:0000256" key="7">
    <source>
        <dbReference type="ARBA" id="ARBA00023136"/>
    </source>
</evidence>
<dbReference type="EMBL" id="CP005286">
    <property type="protein sequence ID" value="AJE32780.1"/>
    <property type="molecule type" value="Genomic_DNA"/>
</dbReference>
<dbReference type="KEGG" id="chm:B842_04635"/>
<keyword evidence="6" id="KW-0560">Oxidoreductase</keyword>
<dbReference type="CDD" id="cd10546">
    <property type="entry name" value="VKOR"/>
    <property type="match status" value="1"/>
</dbReference>
<keyword evidence="8" id="KW-1015">Disulfide bond</keyword>
<dbReference type="SMART" id="SM00756">
    <property type="entry name" value="VKc"/>
    <property type="match status" value="1"/>
</dbReference>
<dbReference type="GO" id="GO:0016020">
    <property type="term" value="C:membrane"/>
    <property type="evidence" value="ECO:0007669"/>
    <property type="project" value="UniProtKB-SubCell"/>
</dbReference>
<gene>
    <name evidence="12" type="ORF">B842_04635</name>
</gene>
<sequence>MTTSVLSKLTTPTAPVEKPRNTANVLIWTFFGVAVMGWTASAILSAIHFWVLPIPEGVPTRGPMAVMMSDYSYVGPIPLATIGAVYYIGMMAASALWLFTKSELLEKLLLPVTAIGVALSAVFVYLQLFVIGEICPFCMVSAAATTLLFFIELTVKKIGGARTAPIVNPAIAAPIMIAIPLVMAIVAMFSLTVLPLPEF</sequence>
<dbReference type="AlphaFoldDB" id="A0A0B5D1P2"/>
<evidence type="ECO:0000313" key="12">
    <source>
        <dbReference type="EMBL" id="AJE32780.1"/>
    </source>
</evidence>
<keyword evidence="7 10" id="KW-0472">Membrane</keyword>
<feature type="transmembrane region" description="Helical" evidence="10">
    <location>
        <begin position="25"/>
        <end position="51"/>
    </location>
</feature>
<dbReference type="RefSeq" id="WP_052437749.1">
    <property type="nucleotide sequence ID" value="NZ_BCSU01000007.1"/>
</dbReference>
<feature type="transmembrane region" description="Helical" evidence="10">
    <location>
        <begin position="134"/>
        <end position="155"/>
    </location>
</feature>
<evidence type="ECO:0000256" key="9">
    <source>
        <dbReference type="ARBA" id="ARBA00023284"/>
    </source>
</evidence>
<comment type="similarity">
    <text evidence="2">Belongs to the VKOR family.</text>
</comment>
<evidence type="ECO:0000256" key="1">
    <source>
        <dbReference type="ARBA" id="ARBA00004141"/>
    </source>
</evidence>
<feature type="transmembrane region" description="Helical" evidence="10">
    <location>
        <begin position="167"/>
        <end position="194"/>
    </location>
</feature>
<accession>A0A0B5D1P2</accession>
<keyword evidence="3 10" id="KW-0812">Transmembrane</keyword>
<protein>
    <submittedName>
        <fullName evidence="12">Vitamin K epoxide reductase</fullName>
    </submittedName>
</protein>
<dbReference type="Gene3D" id="1.20.1440.130">
    <property type="entry name" value="VKOR domain"/>
    <property type="match status" value="1"/>
</dbReference>
<evidence type="ECO:0000256" key="6">
    <source>
        <dbReference type="ARBA" id="ARBA00023002"/>
    </source>
</evidence>
<name>A0A0B5D1P2_9CORY</name>
<evidence type="ECO:0000256" key="5">
    <source>
        <dbReference type="ARBA" id="ARBA00022989"/>
    </source>
</evidence>
<feature type="domain" description="Vitamin K epoxide reductase" evidence="11">
    <location>
        <begin position="23"/>
        <end position="158"/>
    </location>
</feature>
<dbReference type="InterPro" id="IPR038354">
    <property type="entry name" value="VKOR_sf"/>
</dbReference>
<keyword evidence="5 10" id="KW-1133">Transmembrane helix</keyword>
<evidence type="ECO:0000256" key="4">
    <source>
        <dbReference type="ARBA" id="ARBA00022719"/>
    </source>
</evidence>
<reference evidence="12 13" key="1">
    <citation type="submission" date="2013-04" db="EMBL/GenBank/DDBJ databases">
        <title>Complete genome sequence of Corynebacterium humireducens DSM 45392(T), isolated from a wastewater-fed microbial fuel cell.</title>
        <authorList>
            <person name="Ruckert C."/>
            <person name="Albersmeier A."/>
            <person name="Kalinowski J."/>
        </authorList>
    </citation>
    <scope>NUCLEOTIDE SEQUENCE [LARGE SCALE GENOMIC DNA]</scope>
    <source>
        <strain evidence="13">MFC-5</strain>
    </source>
</reference>
<dbReference type="PANTHER" id="PTHR34573">
    <property type="entry name" value="VKC DOMAIN-CONTAINING PROTEIN"/>
    <property type="match status" value="1"/>
</dbReference>
<proteinExistence type="inferred from homology"/>
<dbReference type="InterPro" id="IPR012932">
    <property type="entry name" value="VKOR"/>
</dbReference>
<dbReference type="GO" id="GO:0016491">
    <property type="term" value="F:oxidoreductase activity"/>
    <property type="evidence" value="ECO:0007669"/>
    <property type="project" value="UniProtKB-KW"/>
</dbReference>
<dbReference type="STRING" id="1223515.B842_04635"/>
<dbReference type="HOGENOM" id="CLU_1302654_0_0_11"/>
<evidence type="ECO:0000256" key="2">
    <source>
        <dbReference type="ARBA" id="ARBA00006214"/>
    </source>
</evidence>
<dbReference type="Proteomes" id="UP000031524">
    <property type="component" value="Chromosome"/>
</dbReference>
<evidence type="ECO:0000256" key="3">
    <source>
        <dbReference type="ARBA" id="ARBA00022692"/>
    </source>
</evidence>
<evidence type="ECO:0000259" key="11">
    <source>
        <dbReference type="SMART" id="SM00756"/>
    </source>
</evidence>
<dbReference type="OrthoDB" id="9783799at2"/>
<comment type="subcellular location">
    <subcellularLocation>
        <location evidence="1">Membrane</location>
        <topology evidence="1">Multi-pass membrane protein</topology>
    </subcellularLocation>
</comment>
<keyword evidence="4" id="KW-0874">Quinone</keyword>
<dbReference type="PANTHER" id="PTHR34573:SF1">
    <property type="entry name" value="VITAMIN K EPOXIDE REDUCTASE DOMAIN-CONTAINING PROTEIN"/>
    <property type="match status" value="1"/>
</dbReference>
<feature type="transmembrane region" description="Helical" evidence="10">
    <location>
        <begin position="71"/>
        <end position="99"/>
    </location>
</feature>
<dbReference type="GO" id="GO:0048038">
    <property type="term" value="F:quinone binding"/>
    <property type="evidence" value="ECO:0007669"/>
    <property type="project" value="UniProtKB-KW"/>
</dbReference>
<feature type="transmembrane region" description="Helical" evidence="10">
    <location>
        <begin position="108"/>
        <end position="128"/>
    </location>
</feature>
<evidence type="ECO:0000256" key="8">
    <source>
        <dbReference type="ARBA" id="ARBA00023157"/>
    </source>
</evidence>
<organism evidence="12 13">
    <name type="scientific">Corynebacterium humireducens NBRC 106098 = DSM 45392</name>
    <dbReference type="NCBI Taxonomy" id="1223515"/>
    <lineage>
        <taxon>Bacteria</taxon>
        <taxon>Bacillati</taxon>
        <taxon>Actinomycetota</taxon>
        <taxon>Actinomycetes</taxon>
        <taxon>Mycobacteriales</taxon>
        <taxon>Corynebacteriaceae</taxon>
        <taxon>Corynebacterium</taxon>
    </lineage>
</organism>
<dbReference type="Pfam" id="PF07884">
    <property type="entry name" value="VKOR"/>
    <property type="match status" value="1"/>
</dbReference>